<dbReference type="PANTHER" id="PTHR47435:SF4">
    <property type="entry name" value="KELCH REPEAT PROTEIN (AFU_ORTHOLOGUE AFUA_5G12780)"/>
    <property type="match status" value="1"/>
</dbReference>
<dbReference type="Pfam" id="PF01344">
    <property type="entry name" value="Kelch_1"/>
    <property type="match status" value="1"/>
</dbReference>
<proteinExistence type="predicted"/>
<dbReference type="PANTHER" id="PTHR47435">
    <property type="entry name" value="KELCH REPEAT PROTEIN (AFU_ORTHOLOGUE AFUA_5G12780)"/>
    <property type="match status" value="1"/>
</dbReference>
<dbReference type="Proteomes" id="UP001556367">
    <property type="component" value="Unassembled WGS sequence"/>
</dbReference>
<reference evidence="4" key="1">
    <citation type="submission" date="2024-06" db="EMBL/GenBank/DDBJ databases">
        <title>Multi-omics analyses provide insights into the biosynthesis of the anticancer antibiotic pleurotin in Hohenbuehelia grisea.</title>
        <authorList>
            <person name="Weaver J.A."/>
            <person name="Alberti F."/>
        </authorList>
    </citation>
    <scope>NUCLEOTIDE SEQUENCE [LARGE SCALE GENOMIC DNA]</scope>
    <source>
        <strain evidence="4">T-177</strain>
    </source>
</reference>
<dbReference type="InterPro" id="IPR006652">
    <property type="entry name" value="Kelch_1"/>
</dbReference>
<name>A0ABR3JZR3_9AGAR</name>
<evidence type="ECO:0000256" key="2">
    <source>
        <dbReference type="ARBA" id="ARBA00023004"/>
    </source>
</evidence>
<comment type="caution">
    <text evidence="3">The sequence shown here is derived from an EMBL/GenBank/DDBJ whole genome shotgun (WGS) entry which is preliminary data.</text>
</comment>
<organism evidence="3 4">
    <name type="scientific">Hohenbuehelia grisea</name>
    <dbReference type="NCBI Taxonomy" id="104357"/>
    <lineage>
        <taxon>Eukaryota</taxon>
        <taxon>Fungi</taxon>
        <taxon>Dikarya</taxon>
        <taxon>Basidiomycota</taxon>
        <taxon>Agaricomycotina</taxon>
        <taxon>Agaricomycetes</taxon>
        <taxon>Agaricomycetidae</taxon>
        <taxon>Agaricales</taxon>
        <taxon>Pleurotineae</taxon>
        <taxon>Pleurotaceae</taxon>
        <taxon>Hohenbuehelia</taxon>
    </lineage>
</organism>
<evidence type="ECO:0000256" key="1">
    <source>
        <dbReference type="ARBA" id="ARBA00022737"/>
    </source>
</evidence>
<gene>
    <name evidence="3" type="ORF">HGRIS_006375</name>
</gene>
<keyword evidence="2" id="KW-0408">Iron</keyword>
<dbReference type="Gene3D" id="2.120.10.80">
    <property type="entry name" value="Kelch-type beta propeller"/>
    <property type="match status" value="2"/>
</dbReference>
<protein>
    <submittedName>
        <fullName evidence="3">Uncharacterized protein</fullName>
    </submittedName>
</protein>
<dbReference type="InterPro" id="IPR015915">
    <property type="entry name" value="Kelch-typ_b-propeller"/>
</dbReference>
<evidence type="ECO:0000313" key="3">
    <source>
        <dbReference type="EMBL" id="KAL0961429.1"/>
    </source>
</evidence>
<sequence>MADSDAGLVAGLRALSIAQKPVGEAETARIAGRYTEAKEHYLSVLKELVRDQVAVPLSSSHPQGGVKNDVYMKLSNGDKVGFMCCCVYIAQCLLKESDIEQALYWLEEVNVMYQNVLFSLKEPLWDWDWDLTYWPEDPRMSFVVLTSRCLASDIFLSLGNSGTAVWQRYWTNYPRAPMTHISPQALEVYNQTKLNEIIRIRHPDPALTPSLKVTVPSLQVLGSWKKLDAKKMNGLMQRLSFSTFIWKGYLYLAGGRKDSLGPFYRDLWRLNLKKLGSWTRLPDYPIAMSSSGAFLGWTIIPYNDKAYLFTGRPNVDVFDLVTQQWSSFRTSYTPTSNDRRHGGIEGRWMYPGSQLTDSTQQIVDGKLYVFGGTHGTTNIGCNLFMVLDLQTRQWTRLSGTPMALKPDLSSPGPRKTPSSWVDATNNKIYVFSGECARNGAHLQNEPHGADDGYAFADLWCWYIKEGHWKRERMVGNIPCPRSEVAFTWNPKLGKAIVWGGLQSRCPD</sequence>
<dbReference type="SUPFAM" id="SSF117281">
    <property type="entry name" value="Kelch motif"/>
    <property type="match status" value="1"/>
</dbReference>
<keyword evidence="4" id="KW-1185">Reference proteome</keyword>
<evidence type="ECO:0000313" key="4">
    <source>
        <dbReference type="Proteomes" id="UP001556367"/>
    </source>
</evidence>
<keyword evidence="1" id="KW-0677">Repeat</keyword>
<accession>A0ABR3JZR3</accession>
<dbReference type="EMBL" id="JASNQZ010000001">
    <property type="protein sequence ID" value="KAL0961429.1"/>
    <property type="molecule type" value="Genomic_DNA"/>
</dbReference>